<dbReference type="EMBL" id="PVLF01000001">
    <property type="protein sequence ID" value="PRH83589.1"/>
    <property type="molecule type" value="Genomic_DNA"/>
</dbReference>
<dbReference type="InterPro" id="IPR011990">
    <property type="entry name" value="TPR-like_helical_dom_sf"/>
</dbReference>
<dbReference type="CDD" id="cd22265">
    <property type="entry name" value="UDM1_RNF168"/>
    <property type="match status" value="1"/>
</dbReference>
<protein>
    <recommendedName>
        <fullName evidence="2">Peptidase C14 caspase domain-containing protein</fullName>
    </recommendedName>
</protein>
<dbReference type="InterPro" id="IPR050767">
    <property type="entry name" value="Sel1_AlgK"/>
</dbReference>
<comment type="caution">
    <text evidence="3">The sequence shown here is derived from an EMBL/GenBank/DDBJ whole genome shotgun (WGS) entry which is preliminary data.</text>
</comment>
<sequence length="669" mass="71830">MPMSLQRACPVHSRLPVFALGLGLAIVLGLPPAPVQAAVRNAEDLMIVDCLLPGQIRKLGRQATYLSARRPVRTTQADCEIRGGEYVAYDRANYQTALKVWLEGAMSGSAEAQNNVGEIYAKGLGTAPDYGMAFQWFRKAADQGYGRAKINLGYLYEQGLGVERDQAAALNLYREASGIEDELMYASVVQVEIRARDEKITGLEAQVAEGEAESAALREQVRKLQAELGQRRAELHKARDELADTQRRLAEAREQQDDDLTRLLENQLLVQQEQINDQQTQLASLERQAGAGGALLAGSPRLEILDPVFVATRGRNTAVYRGGPGKRQIVGRVNAPQLVREVTVNGQPAPMGANGAFSAEVDVPAGGAQVQVAAVDTGGTRARIEFTLLPQAGQGGATAAPAPAPSGVLPRGVKLGRYHAVVIGNNSYRDAGYPTLRSAANDANAVAELLRSRYGYQTTLVLNGTRLEILTALNEMRETLKPEDNLLIYYAGHGEIGADGQGYWVPTDGASGNPRSWISNAAVSDILNTIPARHVLVVADSCYSGTMTRASVPTFTAATMPPEKWAEWVRAMADGRSRTALTSGGVMPVPDAGSGRHSYFARAFLNVLQDNNRLLEGQRLFQEVAISLALVSMDSPLAQMPEYAPIRFAGHESGEFFFLPKGGGAAAGP</sequence>
<evidence type="ECO:0000256" key="1">
    <source>
        <dbReference type="SAM" id="Coils"/>
    </source>
</evidence>
<name>A0A2P6MCA1_9GAMM</name>
<evidence type="ECO:0000313" key="3">
    <source>
        <dbReference type="EMBL" id="PRH83589.1"/>
    </source>
</evidence>
<dbReference type="Gene3D" id="2.60.40.10">
    <property type="entry name" value="Immunoglobulins"/>
    <property type="match status" value="1"/>
</dbReference>
<dbReference type="Gene3D" id="1.25.40.10">
    <property type="entry name" value="Tetratricopeptide repeat domain"/>
    <property type="match status" value="1"/>
</dbReference>
<dbReference type="SUPFAM" id="SSF52129">
    <property type="entry name" value="Caspase-like"/>
    <property type="match status" value="1"/>
</dbReference>
<dbReference type="GO" id="GO:0036503">
    <property type="term" value="P:ERAD pathway"/>
    <property type="evidence" value="ECO:0007669"/>
    <property type="project" value="TreeGrafter"/>
</dbReference>
<dbReference type="InterPro" id="IPR013783">
    <property type="entry name" value="Ig-like_fold"/>
</dbReference>
<dbReference type="Pfam" id="PF08238">
    <property type="entry name" value="Sel1"/>
    <property type="match status" value="2"/>
</dbReference>
<gene>
    <name evidence="3" type="ORF">C6N40_00065</name>
</gene>
<feature type="coiled-coil region" evidence="1">
    <location>
        <begin position="200"/>
        <end position="288"/>
    </location>
</feature>
<dbReference type="GO" id="GO:0004197">
    <property type="term" value="F:cysteine-type endopeptidase activity"/>
    <property type="evidence" value="ECO:0007669"/>
    <property type="project" value="InterPro"/>
</dbReference>
<dbReference type="OrthoDB" id="6810016at2"/>
<dbReference type="SUPFAM" id="SSF81901">
    <property type="entry name" value="HCP-like"/>
    <property type="match status" value="1"/>
</dbReference>
<accession>A0A2P6MCA1</accession>
<dbReference type="PANTHER" id="PTHR11102">
    <property type="entry name" value="SEL-1-LIKE PROTEIN"/>
    <property type="match status" value="1"/>
</dbReference>
<keyword evidence="4" id="KW-1185">Reference proteome</keyword>
<reference evidence="3 4" key="1">
    <citation type="submission" date="2018-03" db="EMBL/GenBank/DDBJ databases">
        <title>Arenimonas caeni sp. nov., isolated from activated sludge.</title>
        <authorList>
            <person name="Liu H."/>
        </authorList>
    </citation>
    <scope>NUCLEOTIDE SEQUENCE [LARGE SCALE GENOMIC DNA]</scope>
    <source>
        <strain evidence="4">z29</strain>
    </source>
</reference>
<dbReference type="SMART" id="SM00671">
    <property type="entry name" value="SEL1"/>
    <property type="match status" value="2"/>
</dbReference>
<dbReference type="InterPro" id="IPR006597">
    <property type="entry name" value="Sel1-like"/>
</dbReference>
<organism evidence="3 4">
    <name type="scientific">Arenimonas caeni</name>
    <dbReference type="NCBI Taxonomy" id="2058085"/>
    <lineage>
        <taxon>Bacteria</taxon>
        <taxon>Pseudomonadati</taxon>
        <taxon>Pseudomonadota</taxon>
        <taxon>Gammaproteobacteria</taxon>
        <taxon>Lysobacterales</taxon>
        <taxon>Lysobacteraceae</taxon>
        <taxon>Arenimonas</taxon>
    </lineage>
</organism>
<dbReference type="InterPro" id="IPR029030">
    <property type="entry name" value="Caspase-like_dom_sf"/>
</dbReference>
<dbReference type="InterPro" id="IPR011600">
    <property type="entry name" value="Pept_C14_caspase"/>
</dbReference>
<dbReference type="Pfam" id="PF00656">
    <property type="entry name" value="Peptidase_C14"/>
    <property type="match status" value="1"/>
</dbReference>
<keyword evidence="1" id="KW-0175">Coiled coil</keyword>
<dbReference type="Gene3D" id="3.40.50.1460">
    <property type="match status" value="1"/>
</dbReference>
<evidence type="ECO:0000259" key="2">
    <source>
        <dbReference type="Pfam" id="PF00656"/>
    </source>
</evidence>
<dbReference type="Proteomes" id="UP000241736">
    <property type="component" value="Unassembled WGS sequence"/>
</dbReference>
<feature type="domain" description="Peptidase C14 caspase" evidence="2">
    <location>
        <begin position="419"/>
        <end position="643"/>
    </location>
</feature>
<proteinExistence type="predicted"/>
<evidence type="ECO:0000313" key="4">
    <source>
        <dbReference type="Proteomes" id="UP000241736"/>
    </source>
</evidence>
<dbReference type="AlphaFoldDB" id="A0A2P6MCA1"/>
<dbReference type="PANTHER" id="PTHR11102:SF147">
    <property type="entry name" value="SEL1L ADAPTOR SUBUNIT OF ERAD E3 UBIQUITIN LIGASE"/>
    <property type="match status" value="1"/>
</dbReference>